<dbReference type="Pfam" id="PF04230">
    <property type="entry name" value="PS_pyruv_trans"/>
    <property type="match status" value="1"/>
</dbReference>
<dbReference type="InterPro" id="IPR007345">
    <property type="entry name" value="Polysacch_pyruvyl_Trfase"/>
</dbReference>
<sequence length="539" mass="56953">MMPGQPAPRCAALFGTFDVANYGDLLFPHVAAHILGNGLAELRCYSPRGGAPAWADCWPARPVATFNEDPAPDLCLIGGGNIIHASPTPLPDYVGAFARSDFTYASLWLGASILAAQAGARLAWNAPGVPFPVEGAWARGLRDLALAGADHVTLRDEASRVFLGAPATPADIVPDTALTISAVWPAGTLRAAAQDAFAARGMAMPGRWIAVHLNDRYIGDDLAAACTAINSIAAKLQAVPVLLAIGPCHGDDELARAAMAFIEGPALLVDRPQGLRQIAGLIAHAQAYVGSSLHGLITALSYGRPGIAVARTRMVKFLGFLEPLGEAARLQEGWADAEAVTETLLRPLPSATLAQLQAAKTRIDAHAAVLRSLLTATPSTTAAAGRARLLQAVSVERTAPAEWGMLFCALAGAASAPDDPDKQAEALAIAMRGSADEALRDRVAKARARWPHHLRIALLETEWLERAGQPEAARMRLVALHEQHPDNPWPAVRLVRLLARSGQVDAARDLYDQRLRDTALSTTLHQELTGFWSAGADAP</sequence>
<gene>
    <name evidence="2" type="ORF">GCM10011320_29350</name>
</gene>
<accession>A0A917KN99</accession>
<comment type="caution">
    <text evidence="2">The sequence shown here is derived from an EMBL/GenBank/DDBJ whole genome shotgun (WGS) entry which is preliminary data.</text>
</comment>
<dbReference type="Proteomes" id="UP000661507">
    <property type="component" value="Unassembled WGS sequence"/>
</dbReference>
<evidence type="ECO:0000313" key="3">
    <source>
        <dbReference type="Proteomes" id="UP000661507"/>
    </source>
</evidence>
<dbReference type="EMBL" id="BMKW01000007">
    <property type="protein sequence ID" value="GGJ20162.1"/>
    <property type="molecule type" value="Genomic_DNA"/>
</dbReference>
<name>A0A917KN99_9PROT</name>
<reference evidence="2" key="1">
    <citation type="journal article" date="2014" name="Int. J. Syst. Evol. Microbiol.">
        <title>Complete genome sequence of Corynebacterium casei LMG S-19264T (=DSM 44701T), isolated from a smear-ripened cheese.</title>
        <authorList>
            <consortium name="US DOE Joint Genome Institute (JGI-PGF)"/>
            <person name="Walter F."/>
            <person name="Albersmeier A."/>
            <person name="Kalinowski J."/>
            <person name="Ruckert C."/>
        </authorList>
    </citation>
    <scope>NUCLEOTIDE SEQUENCE</scope>
    <source>
        <strain evidence="2">CGMCC 1.3617</strain>
    </source>
</reference>
<dbReference type="AlphaFoldDB" id="A0A917KN99"/>
<reference evidence="2" key="2">
    <citation type="submission" date="2020-09" db="EMBL/GenBank/DDBJ databases">
        <authorList>
            <person name="Sun Q."/>
            <person name="Zhou Y."/>
        </authorList>
    </citation>
    <scope>NUCLEOTIDE SEQUENCE</scope>
    <source>
        <strain evidence="2">CGMCC 1.3617</strain>
    </source>
</reference>
<feature type="domain" description="Polysaccharide pyruvyl transferase" evidence="1">
    <location>
        <begin position="21"/>
        <end position="311"/>
    </location>
</feature>
<evidence type="ECO:0000313" key="2">
    <source>
        <dbReference type="EMBL" id="GGJ20162.1"/>
    </source>
</evidence>
<keyword evidence="3" id="KW-1185">Reference proteome</keyword>
<evidence type="ECO:0000259" key="1">
    <source>
        <dbReference type="Pfam" id="PF04230"/>
    </source>
</evidence>
<protein>
    <recommendedName>
        <fullName evidence="1">Polysaccharide pyruvyl transferase domain-containing protein</fullName>
    </recommendedName>
</protein>
<organism evidence="2 3">
    <name type="scientific">Neoroseomonas lacus</name>
    <dbReference type="NCBI Taxonomy" id="287609"/>
    <lineage>
        <taxon>Bacteria</taxon>
        <taxon>Pseudomonadati</taxon>
        <taxon>Pseudomonadota</taxon>
        <taxon>Alphaproteobacteria</taxon>
        <taxon>Acetobacterales</taxon>
        <taxon>Acetobacteraceae</taxon>
        <taxon>Neoroseomonas</taxon>
    </lineage>
</organism>
<dbReference type="Pfam" id="PF14559">
    <property type="entry name" value="TPR_19"/>
    <property type="match status" value="1"/>
</dbReference>
<proteinExistence type="predicted"/>